<dbReference type="Pfam" id="PF07494">
    <property type="entry name" value="Reg_prop"/>
    <property type="match status" value="5"/>
</dbReference>
<evidence type="ECO:0000256" key="8">
    <source>
        <dbReference type="ARBA" id="ARBA00023012"/>
    </source>
</evidence>
<evidence type="ECO:0000259" key="15">
    <source>
        <dbReference type="PROSITE" id="PS50109"/>
    </source>
</evidence>
<dbReference type="Gene3D" id="1.10.10.60">
    <property type="entry name" value="Homeodomain-like"/>
    <property type="match status" value="1"/>
</dbReference>
<dbReference type="CDD" id="cd00063">
    <property type="entry name" value="FN3"/>
    <property type="match status" value="1"/>
</dbReference>
<dbReference type="Gene3D" id="3.40.50.2300">
    <property type="match status" value="1"/>
</dbReference>
<comment type="catalytic activity">
    <reaction evidence="1">
        <text>ATP + protein L-histidine = ADP + protein N-phospho-L-histidine.</text>
        <dbReference type="EC" id="2.7.13.3"/>
    </reaction>
</comment>
<accession>A0A4Q0P4G6</accession>
<dbReference type="Gene3D" id="2.60.40.10">
    <property type="entry name" value="Immunoglobulins"/>
    <property type="match status" value="1"/>
</dbReference>
<keyword evidence="4" id="KW-0808">Transferase</keyword>
<dbReference type="SUPFAM" id="SSF52172">
    <property type="entry name" value="CheY-like"/>
    <property type="match status" value="1"/>
</dbReference>
<keyword evidence="8" id="KW-0902">Two-component regulatory system</keyword>
<keyword evidence="13" id="KW-1133">Transmembrane helix</keyword>
<keyword evidence="9" id="KW-0805">Transcription regulation</keyword>
<evidence type="ECO:0000259" key="16">
    <source>
        <dbReference type="PROSITE" id="PS50110"/>
    </source>
</evidence>
<feature type="modified residue" description="4-aspartylphosphate" evidence="12">
    <location>
        <position position="1160"/>
    </location>
</feature>
<feature type="domain" description="HTH araC/xylS-type" evidence="14">
    <location>
        <begin position="1259"/>
        <end position="1358"/>
    </location>
</feature>
<dbReference type="Gene3D" id="3.30.565.10">
    <property type="entry name" value="Histidine kinase-like ATPase, C-terminal domain"/>
    <property type="match status" value="1"/>
</dbReference>
<dbReference type="CDD" id="cd00075">
    <property type="entry name" value="HATPase"/>
    <property type="match status" value="1"/>
</dbReference>
<evidence type="ECO:0000313" key="17">
    <source>
        <dbReference type="EMBL" id="RXG20988.1"/>
    </source>
</evidence>
<dbReference type="PROSITE" id="PS50109">
    <property type="entry name" value="HIS_KIN"/>
    <property type="match status" value="1"/>
</dbReference>
<dbReference type="InterPro" id="IPR011006">
    <property type="entry name" value="CheY-like_superfamily"/>
</dbReference>
<feature type="domain" description="Histidine kinase" evidence="15">
    <location>
        <begin position="849"/>
        <end position="1067"/>
    </location>
</feature>
<dbReference type="InterPro" id="IPR003594">
    <property type="entry name" value="HATPase_dom"/>
</dbReference>
<evidence type="ECO:0000256" key="1">
    <source>
        <dbReference type="ARBA" id="ARBA00000085"/>
    </source>
</evidence>
<evidence type="ECO:0000259" key="14">
    <source>
        <dbReference type="PROSITE" id="PS01124"/>
    </source>
</evidence>
<feature type="domain" description="Response regulatory" evidence="16">
    <location>
        <begin position="1112"/>
        <end position="1227"/>
    </location>
</feature>
<keyword evidence="7" id="KW-0067">ATP-binding</keyword>
<dbReference type="PRINTS" id="PR00344">
    <property type="entry name" value="BCTRLSENSOR"/>
</dbReference>
<dbReference type="SUPFAM" id="SSF63829">
    <property type="entry name" value="Calcium-dependent phosphotriesterase"/>
    <property type="match status" value="3"/>
</dbReference>
<dbReference type="CDD" id="cd00082">
    <property type="entry name" value="HisKA"/>
    <property type="match status" value="1"/>
</dbReference>
<keyword evidence="18" id="KW-1185">Reference proteome</keyword>
<dbReference type="CDD" id="cd17574">
    <property type="entry name" value="REC_OmpR"/>
    <property type="match status" value="1"/>
</dbReference>
<evidence type="ECO:0000256" key="4">
    <source>
        <dbReference type="ARBA" id="ARBA00022679"/>
    </source>
</evidence>
<dbReference type="PROSITE" id="PS01124">
    <property type="entry name" value="HTH_ARAC_FAMILY_2"/>
    <property type="match status" value="1"/>
</dbReference>
<dbReference type="Pfam" id="PF00512">
    <property type="entry name" value="HisKA"/>
    <property type="match status" value="1"/>
</dbReference>
<evidence type="ECO:0000256" key="9">
    <source>
        <dbReference type="ARBA" id="ARBA00023015"/>
    </source>
</evidence>
<evidence type="ECO:0000256" key="7">
    <source>
        <dbReference type="ARBA" id="ARBA00022840"/>
    </source>
</evidence>
<evidence type="ECO:0000256" key="10">
    <source>
        <dbReference type="ARBA" id="ARBA00023125"/>
    </source>
</evidence>
<dbReference type="PROSITE" id="PS00041">
    <property type="entry name" value="HTH_ARAC_FAMILY_1"/>
    <property type="match status" value="1"/>
</dbReference>
<dbReference type="SMART" id="SM00342">
    <property type="entry name" value="HTH_ARAC"/>
    <property type="match status" value="1"/>
</dbReference>
<dbReference type="SUPFAM" id="SSF47384">
    <property type="entry name" value="Homodimeric domain of signal transducing histidine kinase"/>
    <property type="match status" value="1"/>
</dbReference>
<dbReference type="InterPro" id="IPR011110">
    <property type="entry name" value="Reg_prop"/>
</dbReference>
<evidence type="ECO:0000313" key="18">
    <source>
        <dbReference type="Proteomes" id="UP000289859"/>
    </source>
</evidence>
<evidence type="ECO:0000256" key="13">
    <source>
        <dbReference type="SAM" id="Phobius"/>
    </source>
</evidence>
<dbReference type="RefSeq" id="WP_128765777.1">
    <property type="nucleotide sequence ID" value="NZ_JBHUOO010000007.1"/>
</dbReference>
<dbReference type="SMART" id="SM00388">
    <property type="entry name" value="HisKA"/>
    <property type="match status" value="1"/>
</dbReference>
<keyword evidence="13" id="KW-0812">Transmembrane</keyword>
<comment type="caution">
    <text evidence="17">The sequence shown here is derived from an EMBL/GenBank/DDBJ whole genome shotgun (WGS) entry which is preliminary data.</text>
</comment>
<dbReference type="InterPro" id="IPR003961">
    <property type="entry name" value="FN3_dom"/>
</dbReference>
<dbReference type="SMART" id="SM00448">
    <property type="entry name" value="REC"/>
    <property type="match status" value="1"/>
</dbReference>
<dbReference type="InterPro" id="IPR036097">
    <property type="entry name" value="HisK_dim/P_sf"/>
</dbReference>
<dbReference type="InterPro" id="IPR004358">
    <property type="entry name" value="Sig_transdc_His_kin-like_C"/>
</dbReference>
<dbReference type="Proteomes" id="UP000289859">
    <property type="component" value="Unassembled WGS sequence"/>
</dbReference>
<name>A0A4Q0P4G6_9FLAO</name>
<keyword evidence="3 12" id="KW-0597">Phosphoprotein</keyword>
<keyword evidence="10" id="KW-0238">DNA-binding</keyword>
<keyword evidence="6" id="KW-0418">Kinase</keyword>
<dbReference type="Pfam" id="PF12833">
    <property type="entry name" value="HTH_18"/>
    <property type="match status" value="1"/>
</dbReference>
<dbReference type="SMART" id="SM00387">
    <property type="entry name" value="HATPase_c"/>
    <property type="match status" value="1"/>
</dbReference>
<sequence length="1358" mass="153845">MKLRGTYSSIAVYIICLSVALSCFSQSRPIFENIDQSSGLSNTRVTSIVHENGGFVWMGTKNGLNRYDGKDIKIYNKQNSALSANDIADLYLDQDGNLWIATLGGGLNRYDALQNSFEVFRHNPNVENSIPSNQVNAILEDKKGNLWLATENGLALFDKENKAFQRFNLGSGKKGAGSLSSLLLADDNNLWIGSFGNGLFRMNIATGKVERFVSKQPYFSNFIHDLLQLPDGNLLIGTSGGGLLHFDPQTGLYSNFLAYLGYDQEIAIVRKLILDATGSLWVGTDGNGVLRVMHLDQPNQHVFQYTYNANQESSLAGNAIYEIYQDHDHIVWVGTAWNGVSVLIPDRDFTYLYGDILGNNPSPVLSVFKDGETLFLGLDGQGLTVYDQNIDEVTYYKKETGTSLGGNYIQYLMKAQNGIYWMGTFANGLLKFDPRTGNSKQYKHRPGDSLSLSYNDVRYIIEDESGNLWIATWGGGLNYFDPQKETFLSYRADPSAPSDTLFKGISSDNVIAMVKDGPVLWLTTFGGGLNRFDIQNGTFEHFVYGEKPKSIASNNLYTIFKDSRNNLWIGTSGEGVNRMNLETQIIERFEDKNYLRYATVTGIVEDDEGAIWISTKQGLFKYEYDSNVFFSFPDQYGEFHINAVFKSDSGRLYFGGINGLLTFEPSQMKLDTTQPRVTFTNFKLFNKEISVSDRDILDKSINFAREVRLEHDMDVITFEFAALNFPFSDNTEYAIKMEGFDEQWREIGKDRTATYTNLSPGYYEFRVKAREEGSSWGEAFTSVKVTILKPFWLTWWAFVIYSLLVLGLFYIFRKYIVAWEQMKSNLRLERLTHEKDTELYNLKQRFFTNISHEIRTPVTLILSAINRLGERRELMDEAISLAVASAKKHGNHLLHLVNELLDFRNLEDQSKKLKLAHTDFIDFGKEIYLSFTESALKNDITFHFEAKPSQLMLWFDKNQMEKVFYNLLSNAFKFTPGGGHIKLSVEDAHNEVFLKVQDSGIGISKGQIGKIFNRFYQSPNSAEIQENGFGLGLSITQEIVELHGGKITVESIKGGGTTFSVSLLKGRDHFDTNAIEDDLADSENVEHYLYEGMQLEDTVSVQPEWDELRDLTLLVVEDNLEIRAYLKALLSAQCDLLEAENGEEAFELAISKQPDLIISDIMMPVMDGITLTRKLKENVDTSHIPVILLTARASFIHKMQGYGTGADDYVTKPFNEALLRARIKSLILNRQRLQEHFGGEALLTLNELPVNTVDQKFLEELIKIIQGNIDSENLSADYLSREMGMSHSVIYKKVKALTGMTLVEFVRDYKLKIAKVLIFEQGFSVSEACYKVGYSDRKYFSKLFKKKFGKNPSEFSRK</sequence>
<gene>
    <name evidence="17" type="ORF">DSM02_2359</name>
</gene>
<evidence type="ECO:0000256" key="12">
    <source>
        <dbReference type="PROSITE-ProRule" id="PRU00169"/>
    </source>
</evidence>
<feature type="transmembrane region" description="Helical" evidence="13">
    <location>
        <begin position="792"/>
        <end position="812"/>
    </location>
</feature>
<dbReference type="InterPro" id="IPR015943">
    <property type="entry name" value="WD40/YVTN_repeat-like_dom_sf"/>
</dbReference>
<dbReference type="InterPro" id="IPR018062">
    <property type="entry name" value="HTH_AraC-typ_CS"/>
</dbReference>
<dbReference type="SUPFAM" id="SSF55874">
    <property type="entry name" value="ATPase domain of HSP90 chaperone/DNA topoisomerase II/histidine kinase"/>
    <property type="match status" value="1"/>
</dbReference>
<dbReference type="Pfam" id="PF00072">
    <property type="entry name" value="Response_reg"/>
    <property type="match status" value="1"/>
</dbReference>
<evidence type="ECO:0000256" key="2">
    <source>
        <dbReference type="ARBA" id="ARBA00012438"/>
    </source>
</evidence>
<dbReference type="GO" id="GO:0003700">
    <property type="term" value="F:DNA-binding transcription factor activity"/>
    <property type="evidence" value="ECO:0007669"/>
    <property type="project" value="InterPro"/>
</dbReference>
<dbReference type="Gene3D" id="1.10.287.130">
    <property type="match status" value="1"/>
</dbReference>
<dbReference type="SUPFAM" id="SSF46689">
    <property type="entry name" value="Homeodomain-like"/>
    <property type="match status" value="1"/>
</dbReference>
<keyword evidence="13" id="KW-0472">Membrane</keyword>
<dbReference type="GO" id="GO:0005524">
    <property type="term" value="F:ATP binding"/>
    <property type="evidence" value="ECO:0007669"/>
    <property type="project" value="UniProtKB-KW"/>
</dbReference>
<dbReference type="Pfam" id="PF07495">
    <property type="entry name" value="Y_Y_Y"/>
    <property type="match status" value="1"/>
</dbReference>
<dbReference type="InterPro" id="IPR011123">
    <property type="entry name" value="Y_Y_Y"/>
</dbReference>
<dbReference type="InterPro" id="IPR013783">
    <property type="entry name" value="Ig-like_fold"/>
</dbReference>
<evidence type="ECO:0000256" key="5">
    <source>
        <dbReference type="ARBA" id="ARBA00022741"/>
    </source>
</evidence>
<dbReference type="Gene3D" id="2.130.10.10">
    <property type="entry name" value="YVTN repeat-like/Quinoprotein amine dehydrogenase"/>
    <property type="match status" value="2"/>
</dbReference>
<evidence type="ECO:0000256" key="3">
    <source>
        <dbReference type="ARBA" id="ARBA00022553"/>
    </source>
</evidence>
<dbReference type="OrthoDB" id="358279at2"/>
<dbReference type="InterPro" id="IPR005467">
    <property type="entry name" value="His_kinase_dom"/>
</dbReference>
<organism evidence="17 18">
    <name type="scientific">Leeuwenhoekiella polynyae</name>
    <dbReference type="NCBI Taxonomy" id="1550906"/>
    <lineage>
        <taxon>Bacteria</taxon>
        <taxon>Pseudomonadati</taxon>
        <taxon>Bacteroidota</taxon>
        <taxon>Flavobacteriia</taxon>
        <taxon>Flavobacteriales</taxon>
        <taxon>Flavobacteriaceae</taxon>
        <taxon>Leeuwenhoekiella</taxon>
    </lineage>
</organism>
<dbReference type="PANTHER" id="PTHR43547">
    <property type="entry name" value="TWO-COMPONENT HISTIDINE KINASE"/>
    <property type="match status" value="1"/>
</dbReference>
<dbReference type="PANTHER" id="PTHR43547:SF2">
    <property type="entry name" value="HYBRID SIGNAL TRANSDUCTION HISTIDINE KINASE C"/>
    <property type="match status" value="1"/>
</dbReference>
<dbReference type="InterPro" id="IPR001789">
    <property type="entry name" value="Sig_transdc_resp-reg_receiver"/>
</dbReference>
<dbReference type="GO" id="GO:0000155">
    <property type="term" value="F:phosphorelay sensor kinase activity"/>
    <property type="evidence" value="ECO:0007669"/>
    <property type="project" value="InterPro"/>
</dbReference>
<evidence type="ECO:0000256" key="11">
    <source>
        <dbReference type="ARBA" id="ARBA00023163"/>
    </source>
</evidence>
<protein>
    <recommendedName>
        <fullName evidence="2">histidine kinase</fullName>
        <ecNumber evidence="2">2.7.13.3</ecNumber>
    </recommendedName>
</protein>
<dbReference type="FunFam" id="3.30.565.10:FF:000037">
    <property type="entry name" value="Hybrid sensor histidine kinase/response regulator"/>
    <property type="match status" value="1"/>
</dbReference>
<dbReference type="Pfam" id="PF02518">
    <property type="entry name" value="HATPase_c"/>
    <property type="match status" value="1"/>
</dbReference>
<dbReference type="PROSITE" id="PS50110">
    <property type="entry name" value="RESPONSE_REGULATORY"/>
    <property type="match status" value="1"/>
</dbReference>
<dbReference type="FunFam" id="2.60.40.10:FF:000791">
    <property type="entry name" value="Two-component system sensor histidine kinase/response regulator"/>
    <property type="match status" value="1"/>
</dbReference>
<dbReference type="EC" id="2.7.13.3" evidence="2"/>
<keyword evidence="5" id="KW-0547">Nucleotide-binding</keyword>
<dbReference type="EMBL" id="QOVK01000009">
    <property type="protein sequence ID" value="RXG20988.1"/>
    <property type="molecule type" value="Genomic_DNA"/>
</dbReference>
<dbReference type="InterPro" id="IPR009057">
    <property type="entry name" value="Homeodomain-like_sf"/>
</dbReference>
<keyword evidence="11" id="KW-0804">Transcription</keyword>
<dbReference type="InterPro" id="IPR018060">
    <property type="entry name" value="HTH_AraC"/>
</dbReference>
<reference evidence="17 18" key="1">
    <citation type="submission" date="2018-07" db="EMBL/GenBank/DDBJ databases">
        <title>Leeuwenhoekiella genomics.</title>
        <authorList>
            <person name="Tahon G."/>
            <person name="Willems A."/>
        </authorList>
    </citation>
    <scope>NUCLEOTIDE SEQUENCE [LARGE SCALE GENOMIC DNA]</scope>
    <source>
        <strain evidence="17 18">LMG 29608</strain>
    </source>
</reference>
<proteinExistence type="predicted"/>
<dbReference type="GO" id="GO:0043565">
    <property type="term" value="F:sequence-specific DNA binding"/>
    <property type="evidence" value="ECO:0007669"/>
    <property type="project" value="InterPro"/>
</dbReference>
<dbReference type="InterPro" id="IPR003661">
    <property type="entry name" value="HisK_dim/P_dom"/>
</dbReference>
<dbReference type="PROSITE" id="PS51257">
    <property type="entry name" value="PROKAR_LIPOPROTEIN"/>
    <property type="match status" value="1"/>
</dbReference>
<evidence type="ECO:0000256" key="6">
    <source>
        <dbReference type="ARBA" id="ARBA00022777"/>
    </source>
</evidence>
<dbReference type="InterPro" id="IPR036890">
    <property type="entry name" value="HATPase_C_sf"/>
</dbReference>